<feature type="compositionally biased region" description="Basic and acidic residues" evidence="1">
    <location>
        <begin position="196"/>
        <end position="210"/>
    </location>
</feature>
<feature type="region of interest" description="Disordered" evidence="1">
    <location>
        <begin position="61"/>
        <end position="167"/>
    </location>
</feature>
<organism evidence="3 4">
    <name type="scientific">Candidatus Desulfovibrio intestinipullorum</name>
    <dbReference type="NCBI Taxonomy" id="2838536"/>
    <lineage>
        <taxon>Bacteria</taxon>
        <taxon>Pseudomonadati</taxon>
        <taxon>Thermodesulfobacteriota</taxon>
        <taxon>Desulfovibrionia</taxon>
        <taxon>Desulfovibrionales</taxon>
        <taxon>Desulfovibrionaceae</taxon>
        <taxon>Desulfovibrio</taxon>
    </lineage>
</organism>
<evidence type="ECO:0008006" key="5">
    <source>
        <dbReference type="Google" id="ProtNLM"/>
    </source>
</evidence>
<feature type="signal peptide" evidence="2">
    <location>
        <begin position="1"/>
        <end position="43"/>
    </location>
</feature>
<sequence>MYSLANSHAAQDWKQWLFGRLFRFLLLCLAAWFASSFMSSAHALPTFAFSSSVKVETHYMESAPGARTREKARGVRVAQAENRAAVAGKKGDEPRRLKATSARPAKPAAAAKSGAKSGGGKQPAQVRKSARKSSPKQSRPARPLSVQTQGIHSQPWSFGGGQSAAAWGERGIGGRELYQQALPAGSRDSAGQARSAQDKERQATRRKSDSFDLQVDKEYRTWQARHDDVKPDEEVAIDSQHRVRAFARVQDENVTFGLGPEVIVRDQNQSSPTFVHKENQPDVDAGLGMQFKLDF</sequence>
<accession>A0A9D1PYB9</accession>
<reference evidence="3" key="2">
    <citation type="submission" date="2021-04" db="EMBL/GenBank/DDBJ databases">
        <authorList>
            <person name="Gilroy R."/>
        </authorList>
    </citation>
    <scope>NUCLEOTIDE SEQUENCE</scope>
    <source>
        <strain evidence="3">ChiHecec2B26-446</strain>
    </source>
</reference>
<comment type="caution">
    <text evidence="3">The sequence shown here is derived from an EMBL/GenBank/DDBJ whole genome shotgun (WGS) entry which is preliminary data.</text>
</comment>
<evidence type="ECO:0000256" key="2">
    <source>
        <dbReference type="SAM" id="SignalP"/>
    </source>
</evidence>
<feature type="region of interest" description="Disordered" evidence="1">
    <location>
        <begin position="182"/>
        <end position="210"/>
    </location>
</feature>
<feature type="compositionally biased region" description="Polar residues" evidence="1">
    <location>
        <begin position="145"/>
        <end position="156"/>
    </location>
</feature>
<dbReference type="Proteomes" id="UP000886752">
    <property type="component" value="Unassembled WGS sequence"/>
</dbReference>
<name>A0A9D1PYB9_9BACT</name>
<dbReference type="AlphaFoldDB" id="A0A9D1PYB9"/>
<evidence type="ECO:0000256" key="1">
    <source>
        <dbReference type="SAM" id="MobiDB-lite"/>
    </source>
</evidence>
<reference evidence="3" key="1">
    <citation type="journal article" date="2021" name="PeerJ">
        <title>Extensive microbial diversity within the chicken gut microbiome revealed by metagenomics and culture.</title>
        <authorList>
            <person name="Gilroy R."/>
            <person name="Ravi A."/>
            <person name="Getino M."/>
            <person name="Pursley I."/>
            <person name="Horton D.L."/>
            <person name="Alikhan N.F."/>
            <person name="Baker D."/>
            <person name="Gharbi K."/>
            <person name="Hall N."/>
            <person name="Watson M."/>
            <person name="Adriaenssens E.M."/>
            <person name="Foster-Nyarko E."/>
            <person name="Jarju S."/>
            <person name="Secka A."/>
            <person name="Antonio M."/>
            <person name="Oren A."/>
            <person name="Chaudhuri R.R."/>
            <person name="La Ragione R."/>
            <person name="Hildebrand F."/>
            <person name="Pallen M.J."/>
        </authorList>
    </citation>
    <scope>NUCLEOTIDE SEQUENCE</scope>
    <source>
        <strain evidence="3">ChiHecec2B26-446</strain>
    </source>
</reference>
<dbReference type="EMBL" id="DXHV01000063">
    <property type="protein sequence ID" value="HIW00857.1"/>
    <property type="molecule type" value="Genomic_DNA"/>
</dbReference>
<proteinExistence type="predicted"/>
<feature type="chain" id="PRO_5038540898" description="Secreted protein" evidence="2">
    <location>
        <begin position="44"/>
        <end position="295"/>
    </location>
</feature>
<keyword evidence="2" id="KW-0732">Signal</keyword>
<evidence type="ECO:0000313" key="4">
    <source>
        <dbReference type="Proteomes" id="UP000886752"/>
    </source>
</evidence>
<protein>
    <recommendedName>
        <fullName evidence="5">Secreted protein</fullName>
    </recommendedName>
</protein>
<evidence type="ECO:0000313" key="3">
    <source>
        <dbReference type="EMBL" id="HIW00857.1"/>
    </source>
</evidence>
<gene>
    <name evidence="3" type="ORF">H9894_06675</name>
</gene>
<feature type="compositionally biased region" description="Low complexity" evidence="1">
    <location>
        <begin position="99"/>
        <end position="115"/>
    </location>
</feature>